<dbReference type="PANTHER" id="PTHR46856:SF1">
    <property type="entry name" value="PX DOMAIN-CONTAINING PROTEIN EREL1-RELATED"/>
    <property type="match status" value="1"/>
</dbReference>
<keyword evidence="1" id="KW-0175">Coiled coil</keyword>
<dbReference type="InterPro" id="IPR044588">
    <property type="entry name" value="EREX-like"/>
</dbReference>
<dbReference type="Proteomes" id="UP000236161">
    <property type="component" value="Unassembled WGS sequence"/>
</dbReference>
<name>A0A2H9ZZU8_9ASPA</name>
<evidence type="ECO:0000313" key="2">
    <source>
        <dbReference type="EMBL" id="PKA48835.1"/>
    </source>
</evidence>
<evidence type="ECO:0000256" key="1">
    <source>
        <dbReference type="SAM" id="Coils"/>
    </source>
</evidence>
<dbReference type="STRING" id="1088818.A0A2H9ZZU8"/>
<sequence>MSISQKEHPFSSSKTFSFEGELGIQMTACAQNKLSCETVAMRSSPQYRSFASDFVTDSFDSEDAREPSFLEPPRVGKYIASTSATDEMSMSDGSYSPRTLDIPKFLLDKAEDNLREFVGQEMKSLVSHSDKMKGNSSFLSNHNVDSTVQKDLHVFRDHNGNLSVGGCKSDVSCNQVSMLANFDISNSNKVDASDQNVDSGTQDVLQADNRMPVPVLANPAKLNVVLLSVQQRVLTAKTDIEGLIVQLFQEKHAKDCLMSEVKNLEDELKASKQISEDNLQQAILTERGKVTSFQWDNAEILSKIWQIESRIKFEECQRVRAESERVAASVEKELLSRELNGKAKHLQNLRKRLEEMELKSREDLKVLVKEVKSLMRSQESIRGLLSQRITENIELKEEKQRMENAITASNKCICAFGTLRCRLEESSINFLAEDEEKFSVNSSSIPDALGLLKTSDNRISLLLAEAEHLAQEENLQMNWFLENHSISIVDDLEKMNYKMRRLLSETIIDNAKLTRQMNSIFRCTLNAATQLESIDDKDSLARRKPLRWFSKQ</sequence>
<dbReference type="EMBL" id="KZ452102">
    <property type="protein sequence ID" value="PKA48835.1"/>
    <property type="molecule type" value="Genomic_DNA"/>
</dbReference>
<gene>
    <name evidence="2" type="ORF">AXF42_Ash016351</name>
</gene>
<dbReference type="GO" id="GO:0015031">
    <property type="term" value="P:protein transport"/>
    <property type="evidence" value="ECO:0007669"/>
    <property type="project" value="InterPro"/>
</dbReference>
<feature type="coiled-coil region" evidence="1">
    <location>
        <begin position="247"/>
        <end position="281"/>
    </location>
</feature>
<keyword evidence="3" id="KW-1185">Reference proteome</keyword>
<dbReference type="AlphaFoldDB" id="A0A2H9ZZU8"/>
<protein>
    <submittedName>
        <fullName evidence="2">Uncharacterized protein</fullName>
    </submittedName>
</protein>
<evidence type="ECO:0000313" key="3">
    <source>
        <dbReference type="Proteomes" id="UP000236161"/>
    </source>
</evidence>
<dbReference type="PANTHER" id="PTHR46856">
    <property type="entry name" value="PX DOMAIN-CONTAINING PROTEIN EREL1-RELATED"/>
    <property type="match status" value="1"/>
</dbReference>
<reference evidence="2 3" key="1">
    <citation type="journal article" date="2017" name="Nature">
        <title>The Apostasia genome and the evolution of orchids.</title>
        <authorList>
            <person name="Zhang G.Q."/>
            <person name="Liu K.W."/>
            <person name="Li Z."/>
            <person name="Lohaus R."/>
            <person name="Hsiao Y.Y."/>
            <person name="Niu S.C."/>
            <person name="Wang J.Y."/>
            <person name="Lin Y.C."/>
            <person name="Xu Q."/>
            <person name="Chen L.J."/>
            <person name="Yoshida K."/>
            <person name="Fujiwara S."/>
            <person name="Wang Z.W."/>
            <person name="Zhang Y.Q."/>
            <person name="Mitsuda N."/>
            <person name="Wang M."/>
            <person name="Liu G.H."/>
            <person name="Pecoraro L."/>
            <person name="Huang H.X."/>
            <person name="Xiao X.J."/>
            <person name="Lin M."/>
            <person name="Wu X.Y."/>
            <person name="Wu W.L."/>
            <person name="Chen Y.Y."/>
            <person name="Chang S.B."/>
            <person name="Sakamoto S."/>
            <person name="Ohme-Takagi M."/>
            <person name="Yagi M."/>
            <person name="Zeng S.J."/>
            <person name="Shen C.Y."/>
            <person name="Yeh C.M."/>
            <person name="Luo Y.B."/>
            <person name="Tsai W.C."/>
            <person name="Van de Peer Y."/>
            <person name="Liu Z.J."/>
        </authorList>
    </citation>
    <scope>NUCLEOTIDE SEQUENCE [LARGE SCALE GENOMIC DNA]</scope>
    <source>
        <strain evidence="3">cv. Shenzhen</strain>
        <tissue evidence="2">Stem</tissue>
    </source>
</reference>
<proteinExistence type="predicted"/>
<feature type="coiled-coil region" evidence="1">
    <location>
        <begin position="332"/>
        <end position="405"/>
    </location>
</feature>
<organism evidence="2 3">
    <name type="scientific">Apostasia shenzhenica</name>
    <dbReference type="NCBI Taxonomy" id="1088818"/>
    <lineage>
        <taxon>Eukaryota</taxon>
        <taxon>Viridiplantae</taxon>
        <taxon>Streptophyta</taxon>
        <taxon>Embryophyta</taxon>
        <taxon>Tracheophyta</taxon>
        <taxon>Spermatophyta</taxon>
        <taxon>Magnoliopsida</taxon>
        <taxon>Liliopsida</taxon>
        <taxon>Asparagales</taxon>
        <taxon>Orchidaceae</taxon>
        <taxon>Apostasioideae</taxon>
        <taxon>Apostasia</taxon>
    </lineage>
</organism>
<dbReference type="OrthoDB" id="76516at2759"/>
<accession>A0A2H9ZZU8</accession>